<name>A0A2G3EDI8_9FIRM</name>
<evidence type="ECO:0008006" key="5">
    <source>
        <dbReference type="Google" id="ProtNLM"/>
    </source>
</evidence>
<dbReference type="EMBL" id="PDYH01000008">
    <property type="protein sequence ID" value="PHU41193.1"/>
    <property type="molecule type" value="Genomic_DNA"/>
</dbReference>
<feature type="compositionally biased region" description="Acidic residues" evidence="1">
    <location>
        <begin position="39"/>
        <end position="50"/>
    </location>
</feature>
<dbReference type="RefSeq" id="WP_099412728.1">
    <property type="nucleotide sequence ID" value="NZ_PDYH01000008.1"/>
</dbReference>
<organism evidence="3 4">
    <name type="scientific">Pseudobutyrivibrio ruminis</name>
    <dbReference type="NCBI Taxonomy" id="46206"/>
    <lineage>
        <taxon>Bacteria</taxon>
        <taxon>Bacillati</taxon>
        <taxon>Bacillota</taxon>
        <taxon>Clostridia</taxon>
        <taxon>Lachnospirales</taxon>
        <taxon>Lachnospiraceae</taxon>
        <taxon>Pseudobutyrivibrio</taxon>
    </lineage>
</organism>
<dbReference type="Proteomes" id="UP000224317">
    <property type="component" value="Unassembled WGS sequence"/>
</dbReference>
<reference evidence="3" key="1">
    <citation type="submission" date="2017-10" db="EMBL/GenBank/DDBJ databases">
        <title>Resolving the taxonomy of Roseburia spp., Eubacterium rectale and Agathobacter spp. through phylogenomic analysis.</title>
        <authorList>
            <person name="Sheridan P.O."/>
            <person name="Walker A.W."/>
            <person name="Duncan S.H."/>
            <person name="Scott K.P."/>
            <person name="Toole P.W.O."/>
            <person name="Luis P."/>
            <person name="Flint H.J."/>
        </authorList>
    </citation>
    <scope>NUCLEOTIDE SEQUENCE [LARGE SCALE GENOMIC DNA]</scope>
    <source>
        <strain evidence="3">JK10</strain>
    </source>
</reference>
<dbReference type="AlphaFoldDB" id="A0A2G3EDI8"/>
<evidence type="ECO:0000256" key="2">
    <source>
        <dbReference type="SAM" id="SignalP"/>
    </source>
</evidence>
<evidence type="ECO:0000313" key="3">
    <source>
        <dbReference type="EMBL" id="PHU41193.1"/>
    </source>
</evidence>
<comment type="caution">
    <text evidence="3">The sequence shown here is derived from an EMBL/GenBank/DDBJ whole genome shotgun (WGS) entry which is preliminary data.</text>
</comment>
<dbReference type="PROSITE" id="PS51257">
    <property type="entry name" value="PROKAR_LIPOPROTEIN"/>
    <property type="match status" value="1"/>
</dbReference>
<sequence>MKKMKLVWLSMALVGAVASFAACGDKDGENGQPSVEIGGDIEPEGDEDVPEGGAFGAEVAEDYPISTEMQSQLDSLDGNYKKVNWQVAYAPADNDGIIISETSYINTKGRNHLVVAYTNLTDEGVSMSFEGYAQNVSGDVVKDLVETDVELGPKITIVRDLDFENDEPSGEIDWKNFSVVASEKEYVPYQIGAELLTENDGEYYIQGSVTVEEELDVPIDGDLGYGFVLDEDGNIIEGNKVITNRKMKFFTDSFGGKNADVVYYTNIYKAY</sequence>
<feature type="signal peptide" evidence="2">
    <location>
        <begin position="1"/>
        <end position="21"/>
    </location>
</feature>
<keyword evidence="4" id="KW-1185">Reference proteome</keyword>
<gene>
    <name evidence="3" type="ORF">CSX00_02450</name>
</gene>
<keyword evidence="2" id="KW-0732">Signal</keyword>
<proteinExistence type="predicted"/>
<evidence type="ECO:0000256" key="1">
    <source>
        <dbReference type="SAM" id="MobiDB-lite"/>
    </source>
</evidence>
<protein>
    <recommendedName>
        <fullName evidence="5">Lipoprotein</fullName>
    </recommendedName>
</protein>
<feature type="region of interest" description="Disordered" evidence="1">
    <location>
        <begin position="28"/>
        <end position="53"/>
    </location>
</feature>
<feature type="chain" id="PRO_5013653186" description="Lipoprotein" evidence="2">
    <location>
        <begin position="22"/>
        <end position="271"/>
    </location>
</feature>
<evidence type="ECO:0000313" key="4">
    <source>
        <dbReference type="Proteomes" id="UP000224317"/>
    </source>
</evidence>
<accession>A0A2G3EDI8</accession>